<dbReference type="Proteomes" id="UP000019132">
    <property type="component" value="Unassembled WGS sequence"/>
</dbReference>
<proteinExistence type="predicted"/>
<reference evidence="3" key="3">
    <citation type="submission" date="2015-02" db="UniProtKB">
        <authorList>
            <consortium name="EnsemblProtists"/>
        </authorList>
    </citation>
    <scope>IDENTIFICATION</scope>
    <source>
        <strain evidence="3">DAOM BR144</strain>
    </source>
</reference>
<reference evidence="4" key="1">
    <citation type="journal article" date="2010" name="Genome Biol.">
        <title>Genome sequence of the necrotrophic plant pathogen Pythium ultimum reveals original pathogenicity mechanisms and effector repertoire.</title>
        <authorList>
            <person name="Levesque C.A."/>
            <person name="Brouwer H."/>
            <person name="Cano L."/>
            <person name="Hamilton J.P."/>
            <person name="Holt C."/>
            <person name="Huitema E."/>
            <person name="Raffaele S."/>
            <person name="Robideau G.P."/>
            <person name="Thines M."/>
            <person name="Win J."/>
            <person name="Zerillo M.M."/>
            <person name="Beakes G.W."/>
            <person name="Boore J.L."/>
            <person name="Busam D."/>
            <person name="Dumas B."/>
            <person name="Ferriera S."/>
            <person name="Fuerstenberg S.I."/>
            <person name="Gachon C.M."/>
            <person name="Gaulin E."/>
            <person name="Govers F."/>
            <person name="Grenville-Briggs L."/>
            <person name="Horner N."/>
            <person name="Hostetler J."/>
            <person name="Jiang R.H."/>
            <person name="Johnson J."/>
            <person name="Krajaejun T."/>
            <person name="Lin H."/>
            <person name="Meijer H.J."/>
            <person name="Moore B."/>
            <person name="Morris P."/>
            <person name="Phuntmart V."/>
            <person name="Puiu D."/>
            <person name="Shetty J."/>
            <person name="Stajich J.E."/>
            <person name="Tripathy S."/>
            <person name="Wawra S."/>
            <person name="van West P."/>
            <person name="Whitty B.R."/>
            <person name="Coutinho P.M."/>
            <person name="Henrissat B."/>
            <person name="Martin F."/>
            <person name="Thomas P.D."/>
            <person name="Tyler B.M."/>
            <person name="De Vries R.P."/>
            <person name="Kamoun S."/>
            <person name="Yandell M."/>
            <person name="Tisserat N."/>
            <person name="Buell C.R."/>
        </authorList>
    </citation>
    <scope>NUCLEOTIDE SEQUENCE</scope>
    <source>
        <strain evidence="4">DAOM:BR144</strain>
    </source>
</reference>
<dbReference type="EnsemblProtists" id="PYU1_T003618">
    <property type="protein sequence ID" value="PYU1_T003618"/>
    <property type="gene ID" value="PYU1_G003608"/>
</dbReference>
<dbReference type="HOGENOM" id="CLU_033666_10_4_1"/>
<dbReference type="STRING" id="431595.K3WF77"/>
<feature type="compositionally biased region" description="Basic residues" evidence="1">
    <location>
        <begin position="63"/>
        <end position="73"/>
    </location>
</feature>
<protein>
    <recommendedName>
        <fullName evidence="2">Tc3 transposase DNA binding domain-containing protein</fullName>
    </recommendedName>
</protein>
<dbReference type="VEuPathDB" id="FungiDB:PYU1_G003608"/>
<keyword evidence="4" id="KW-1185">Reference proteome</keyword>
<dbReference type="OMA" id="IKFINAP"/>
<evidence type="ECO:0000313" key="4">
    <source>
        <dbReference type="Proteomes" id="UP000019132"/>
    </source>
</evidence>
<dbReference type="InterPro" id="IPR025898">
    <property type="entry name" value="Tc3_transposase_DNA-bd_dom"/>
</dbReference>
<evidence type="ECO:0000256" key="1">
    <source>
        <dbReference type="SAM" id="MobiDB-lite"/>
    </source>
</evidence>
<reference evidence="4" key="2">
    <citation type="submission" date="2010-04" db="EMBL/GenBank/DDBJ databases">
        <authorList>
            <person name="Buell R."/>
            <person name="Hamilton J."/>
            <person name="Hostetler J."/>
        </authorList>
    </citation>
    <scope>NUCLEOTIDE SEQUENCE [LARGE SCALE GENOMIC DNA]</scope>
    <source>
        <strain evidence="4">DAOM:BR144</strain>
    </source>
</reference>
<accession>K3WF77</accession>
<feature type="region of interest" description="Disordered" evidence="1">
    <location>
        <begin position="49"/>
        <end position="73"/>
    </location>
</feature>
<dbReference type="AlphaFoldDB" id="K3WF77"/>
<evidence type="ECO:0000313" key="3">
    <source>
        <dbReference type="EnsemblProtists" id="PYU1_T003618"/>
    </source>
</evidence>
<dbReference type="Gene3D" id="1.10.10.60">
    <property type="entry name" value="Homeodomain-like"/>
    <property type="match status" value="1"/>
</dbReference>
<dbReference type="eggNOG" id="ENOG502T41P">
    <property type="taxonomic scope" value="Eukaryota"/>
</dbReference>
<organism evidence="3 4">
    <name type="scientific">Globisporangium ultimum (strain ATCC 200006 / CBS 805.95 / DAOM BR144)</name>
    <name type="common">Pythium ultimum</name>
    <dbReference type="NCBI Taxonomy" id="431595"/>
    <lineage>
        <taxon>Eukaryota</taxon>
        <taxon>Sar</taxon>
        <taxon>Stramenopiles</taxon>
        <taxon>Oomycota</taxon>
        <taxon>Peronosporomycetes</taxon>
        <taxon>Pythiales</taxon>
        <taxon>Pythiaceae</taxon>
        <taxon>Globisporangium</taxon>
    </lineage>
</organism>
<dbReference type="GO" id="GO:0003677">
    <property type="term" value="F:DNA binding"/>
    <property type="evidence" value="ECO:0007669"/>
    <property type="project" value="InterPro"/>
</dbReference>
<dbReference type="InParanoid" id="K3WF77"/>
<dbReference type="Pfam" id="PF11427">
    <property type="entry name" value="HTH_Tnp_Tc3_1"/>
    <property type="match status" value="1"/>
</dbReference>
<evidence type="ECO:0000259" key="2">
    <source>
        <dbReference type="Pfam" id="PF11427"/>
    </source>
</evidence>
<sequence>MSKSTPLTELERGLILAYHNEKLTIRKIAERINRSSTIVYNFLQDPNKYRTAKRSGRPPALKNRGKRQLKKHASTGDFTANQFKKDLDLQVSQTLTSYLFDFIDNVHDGDYTFQYDNASIHRLKSTKSFLCDLNIKTID</sequence>
<dbReference type="EMBL" id="GL376638">
    <property type="status" value="NOT_ANNOTATED_CDS"/>
    <property type="molecule type" value="Genomic_DNA"/>
</dbReference>
<name>K3WF77_GLOUD</name>
<feature type="domain" description="Tc3 transposase DNA binding" evidence="2">
    <location>
        <begin position="5"/>
        <end position="51"/>
    </location>
</feature>